<dbReference type="InterPro" id="IPR051538">
    <property type="entry name" value="Acyl-CoA_Synth/Transferase"/>
</dbReference>
<dbReference type="EMBL" id="CP058998">
    <property type="protein sequence ID" value="QLJ52301.1"/>
    <property type="molecule type" value="Genomic_DNA"/>
</dbReference>
<organism evidence="4 5">
    <name type="scientific">Fermentimicrarchaeum limneticum</name>
    <dbReference type="NCBI Taxonomy" id="2795018"/>
    <lineage>
        <taxon>Archaea</taxon>
        <taxon>Candidatus Micrarchaeota</taxon>
        <taxon>Candidatus Fermentimicrarchaeales</taxon>
        <taxon>Candidatus Fermentimicrarchaeaceae</taxon>
        <taxon>Candidatus Fermentimicrarchaeum</taxon>
    </lineage>
</organism>
<keyword evidence="3" id="KW-0067">ATP-binding</keyword>
<accession>A0A7D6BSG1</accession>
<dbReference type="AlphaFoldDB" id="A0A7D6BSG1"/>
<evidence type="ECO:0000256" key="3">
    <source>
        <dbReference type="ARBA" id="ARBA00022840"/>
    </source>
</evidence>
<keyword evidence="2" id="KW-0547">Nucleotide-binding</keyword>
<dbReference type="FunFam" id="3.30.1490.20:FF:000020">
    <property type="entry name" value="Protein lysine acetyltransferase"/>
    <property type="match status" value="1"/>
</dbReference>
<evidence type="ECO:0000313" key="4">
    <source>
        <dbReference type="EMBL" id="QLJ52301.1"/>
    </source>
</evidence>
<dbReference type="PANTHER" id="PTHR43334">
    <property type="entry name" value="ACETATE--COA LIGASE [ADP-FORMING]"/>
    <property type="match status" value="1"/>
</dbReference>
<reference evidence="5" key="1">
    <citation type="submission" date="2020-07" db="EMBL/GenBank/DDBJ databases">
        <title>Metabolic diversity and evolutionary history of the archaeal phylum ###Micrarchaeota### uncovered from a freshwater lake metagenome.</title>
        <authorList>
            <person name="Kadnikov V.V."/>
            <person name="Savvichev A.S."/>
            <person name="Mardanov A.V."/>
            <person name="Beletsky A.V."/>
            <person name="Chupakov A.V."/>
            <person name="Kokryatskaya N.M."/>
            <person name="Pimenov N.V."/>
            <person name="Ravin N.V."/>
        </authorList>
    </citation>
    <scope>NUCLEOTIDE SEQUENCE [LARGE SCALE GENOMIC DNA]</scope>
</reference>
<gene>
    <name evidence="4" type="ORF">Sv326_0126</name>
</gene>
<dbReference type="InterPro" id="IPR013815">
    <property type="entry name" value="ATP_grasp_subdomain_1"/>
</dbReference>
<dbReference type="SUPFAM" id="SSF56059">
    <property type="entry name" value="Glutathione synthetase ATP-binding domain-like"/>
    <property type="match status" value="1"/>
</dbReference>
<evidence type="ECO:0000313" key="5">
    <source>
        <dbReference type="Proteomes" id="UP000510821"/>
    </source>
</evidence>
<name>A0A7D6BSG1_FERL1</name>
<dbReference type="Gene3D" id="3.30.1490.20">
    <property type="entry name" value="ATP-grasp fold, A domain"/>
    <property type="match status" value="1"/>
</dbReference>
<dbReference type="Gene3D" id="3.30.470.20">
    <property type="entry name" value="ATP-grasp fold, B domain"/>
    <property type="match status" value="1"/>
</dbReference>
<sequence>MEYVDAVALIKKYDIDFAEGSIVRSVDEALKAAEYPVALKIMSDEISHKSDKGCVKLNVKDEDSLRKAYSEIMSNVGSAKVDGVLVQRMAKPGLELIVGGRRDKQFGPVVLFGLGGIFVEVFKDFSLRVCPIDRNDALEMISEMKAYQLLTGARGTKPVDIEAIVDLLQKASKLLYENKQINEMDLNPVIAYEKGYCAVDVRVLP</sequence>
<evidence type="ECO:0000256" key="2">
    <source>
        <dbReference type="ARBA" id="ARBA00022741"/>
    </source>
</evidence>
<dbReference type="GO" id="GO:0005524">
    <property type="term" value="F:ATP binding"/>
    <property type="evidence" value="ECO:0007669"/>
    <property type="project" value="UniProtKB-KW"/>
</dbReference>
<dbReference type="GO" id="GO:0016874">
    <property type="term" value="F:ligase activity"/>
    <property type="evidence" value="ECO:0007669"/>
    <property type="project" value="UniProtKB-KW"/>
</dbReference>
<proteinExistence type="predicted"/>
<dbReference type="KEGG" id="flt:Sv326_0126"/>
<dbReference type="Proteomes" id="UP000510821">
    <property type="component" value="Chromosome"/>
</dbReference>
<dbReference type="Pfam" id="PF13549">
    <property type="entry name" value="ATP-grasp_5"/>
    <property type="match status" value="1"/>
</dbReference>
<protein>
    <submittedName>
        <fullName evidence="4">ATP-grasp domain protein</fullName>
    </submittedName>
</protein>
<dbReference type="PANTHER" id="PTHR43334:SF1">
    <property type="entry name" value="3-HYDROXYPROPIONATE--COA LIGASE [ADP-FORMING]"/>
    <property type="match status" value="1"/>
</dbReference>
<evidence type="ECO:0000256" key="1">
    <source>
        <dbReference type="ARBA" id="ARBA00022598"/>
    </source>
</evidence>
<keyword evidence="1" id="KW-0436">Ligase</keyword>